<keyword evidence="1" id="KW-0812">Transmembrane</keyword>
<evidence type="ECO:0000256" key="1">
    <source>
        <dbReference type="SAM" id="Phobius"/>
    </source>
</evidence>
<evidence type="ECO:0000313" key="3">
    <source>
        <dbReference type="Proteomes" id="UP001607157"/>
    </source>
</evidence>
<reference evidence="2 3" key="1">
    <citation type="submission" date="2024-10" db="EMBL/GenBank/DDBJ databases">
        <authorList>
            <person name="Yang X.-N."/>
        </authorList>
    </citation>
    <scope>NUCLEOTIDE SEQUENCE [LARGE SCALE GENOMIC DNA]</scope>
    <source>
        <strain evidence="2 3">CAU 1059</strain>
    </source>
</reference>
<dbReference type="Proteomes" id="UP001607157">
    <property type="component" value="Unassembled WGS sequence"/>
</dbReference>
<dbReference type="EMBL" id="JBIHMM010000001">
    <property type="protein sequence ID" value="MFH0253173.1"/>
    <property type="molecule type" value="Genomic_DNA"/>
</dbReference>
<accession>A0ABW7I572</accession>
<feature type="transmembrane region" description="Helical" evidence="1">
    <location>
        <begin position="135"/>
        <end position="155"/>
    </location>
</feature>
<keyword evidence="1" id="KW-1133">Transmembrane helix</keyword>
<dbReference type="InterPro" id="IPR022584">
    <property type="entry name" value="DUF2937"/>
</dbReference>
<keyword evidence="1" id="KW-0472">Membrane</keyword>
<evidence type="ECO:0000313" key="2">
    <source>
        <dbReference type="EMBL" id="MFH0253173.1"/>
    </source>
</evidence>
<protein>
    <submittedName>
        <fullName evidence="2">DUF2937 family protein</fullName>
    </submittedName>
</protein>
<gene>
    <name evidence="2" type="ORF">ACGRVM_04670</name>
</gene>
<comment type="caution">
    <text evidence="2">The sequence shown here is derived from an EMBL/GenBank/DDBJ whole genome shotgun (WGS) entry which is preliminary data.</text>
</comment>
<organism evidence="2 3">
    <name type="scientific">Roseovarius aquimarinus</name>
    <dbReference type="NCBI Taxonomy" id="1229156"/>
    <lineage>
        <taxon>Bacteria</taxon>
        <taxon>Pseudomonadati</taxon>
        <taxon>Pseudomonadota</taxon>
        <taxon>Alphaproteobacteria</taxon>
        <taxon>Rhodobacterales</taxon>
        <taxon>Roseobacteraceae</taxon>
        <taxon>Roseovarius</taxon>
    </lineage>
</organism>
<dbReference type="RefSeq" id="WP_377168201.1">
    <property type="nucleotide sequence ID" value="NZ_JBHTJC010000001.1"/>
</dbReference>
<name>A0ABW7I572_9RHOB</name>
<sequence length="167" mass="17468">MLGRALTLAGGIAGAAGLSQFPEFSQQYVQRLGGAVDELSRFVAEFDADAAALGLGRAAALEDLAEGSAMGAKRAETMGRVIVRHERLSADLRVLRDAGPFTRAYRMRSFADPEIAGAAWEAFEPALPLTPAGGIFAGTGFAAGMAVSGAFLALLRAPFRRRRARAA</sequence>
<keyword evidence="3" id="KW-1185">Reference proteome</keyword>
<proteinExistence type="predicted"/>
<dbReference type="Pfam" id="PF11157">
    <property type="entry name" value="DUF2937"/>
    <property type="match status" value="1"/>
</dbReference>